<dbReference type="GO" id="GO:0000398">
    <property type="term" value="P:mRNA splicing, via spliceosome"/>
    <property type="evidence" value="ECO:0007669"/>
    <property type="project" value="TreeGrafter"/>
</dbReference>
<dbReference type="InterPro" id="IPR010920">
    <property type="entry name" value="LSM_dom_sf"/>
</dbReference>
<dbReference type="GO" id="GO:0046540">
    <property type="term" value="C:U4/U6 x U5 tri-snRNP complex"/>
    <property type="evidence" value="ECO:0007669"/>
    <property type="project" value="TreeGrafter"/>
</dbReference>
<accession>A0A2S4WF25</accession>
<evidence type="ECO:0000256" key="3">
    <source>
        <dbReference type="ARBA" id="ARBA00022664"/>
    </source>
</evidence>
<comment type="similarity">
    <text evidence="2">Belongs to the snRNP Sm proteins family.</text>
</comment>
<proteinExistence type="inferred from homology"/>
<dbReference type="GO" id="GO:1990726">
    <property type="term" value="C:Lsm1-7-Pat1 complex"/>
    <property type="evidence" value="ECO:0007669"/>
    <property type="project" value="TreeGrafter"/>
</dbReference>
<dbReference type="Pfam" id="PF01423">
    <property type="entry name" value="LSM"/>
    <property type="match status" value="1"/>
</dbReference>
<dbReference type="PANTHER" id="PTHR20971">
    <property type="entry name" value="U6 SNRNA-ASSOCIATED PROTEIN"/>
    <property type="match status" value="1"/>
</dbReference>
<keyword evidence="11" id="KW-1185">Reference proteome</keyword>
<evidence type="ECO:0000256" key="1">
    <source>
        <dbReference type="ARBA" id="ARBA00004123"/>
    </source>
</evidence>
<evidence type="ECO:0000313" key="10">
    <source>
        <dbReference type="EMBL" id="POW20385.1"/>
    </source>
</evidence>
<evidence type="ECO:0000256" key="6">
    <source>
        <dbReference type="ARBA" id="ARBA00023187"/>
    </source>
</evidence>
<dbReference type="GO" id="GO:0005688">
    <property type="term" value="C:U6 snRNP"/>
    <property type="evidence" value="ECO:0007669"/>
    <property type="project" value="TreeGrafter"/>
</dbReference>
<sequence length="50" mass="5720">MSSTILPLELIDRCIGSRIWVIMKTGREFTGKLLGFDDYVNMVLEDVTEL</sequence>
<keyword evidence="7" id="KW-0539">Nucleus</keyword>
<dbReference type="Proteomes" id="UP000238274">
    <property type="component" value="Unassembled WGS sequence"/>
</dbReference>
<dbReference type="GO" id="GO:0005681">
    <property type="term" value="C:spliceosomal complex"/>
    <property type="evidence" value="ECO:0007669"/>
    <property type="project" value="UniProtKB-KW"/>
</dbReference>
<protein>
    <recommendedName>
        <fullName evidence="9">Sm domain-containing protein</fullName>
    </recommendedName>
</protein>
<dbReference type="OrthoDB" id="429711at2759"/>
<dbReference type="PANTHER" id="PTHR20971:SF0">
    <property type="entry name" value="U6 SNRNA-ASSOCIATED SM-LIKE PROTEIN LSM5"/>
    <property type="match status" value="1"/>
</dbReference>
<dbReference type="InterPro" id="IPR033871">
    <property type="entry name" value="LSm5"/>
</dbReference>
<dbReference type="AlphaFoldDB" id="A0A2S4WF25"/>
<dbReference type="InterPro" id="IPR001163">
    <property type="entry name" value="Sm_dom_euk/arc"/>
</dbReference>
<keyword evidence="3" id="KW-0507">mRNA processing</keyword>
<evidence type="ECO:0000256" key="7">
    <source>
        <dbReference type="ARBA" id="ARBA00023242"/>
    </source>
</evidence>
<reference evidence="11" key="2">
    <citation type="journal article" date="2018" name="BMC Genomics">
        <title>Genomic insights into host adaptation between the wheat stripe rust pathogen (Puccinia striiformis f. sp. tritici) and the barley stripe rust pathogen (Puccinia striiformis f. sp. hordei).</title>
        <authorList>
            <person name="Xia C."/>
            <person name="Wang M."/>
            <person name="Yin C."/>
            <person name="Cornejo O.E."/>
            <person name="Hulbert S.H."/>
            <person name="Chen X."/>
        </authorList>
    </citation>
    <scope>NUCLEOTIDE SEQUENCE [LARGE SCALE GENOMIC DNA]</scope>
    <source>
        <strain evidence="11">93TX-2</strain>
    </source>
</reference>
<dbReference type="VEuPathDB" id="FungiDB:PSTT_12312"/>
<evidence type="ECO:0000256" key="4">
    <source>
        <dbReference type="ARBA" id="ARBA00022728"/>
    </source>
</evidence>
<comment type="caution">
    <text evidence="10">The sequence shown here is derived from an EMBL/GenBank/DDBJ whole genome shotgun (WGS) entry which is preliminary data.</text>
</comment>
<evidence type="ECO:0000259" key="9">
    <source>
        <dbReference type="PROSITE" id="PS52002"/>
    </source>
</evidence>
<dbReference type="SMART" id="SM00651">
    <property type="entry name" value="Sm"/>
    <property type="match status" value="1"/>
</dbReference>
<evidence type="ECO:0000256" key="5">
    <source>
        <dbReference type="ARBA" id="ARBA00022884"/>
    </source>
</evidence>
<dbReference type="Gene3D" id="2.30.30.100">
    <property type="match status" value="1"/>
</dbReference>
<dbReference type="VEuPathDB" id="FungiDB:PSHT_03589"/>
<gene>
    <name evidence="10" type="ORF">PSHT_03589</name>
</gene>
<name>A0A2S4WF25_9BASI</name>
<comment type="subcellular location">
    <subcellularLocation>
        <location evidence="1">Nucleus</location>
    </subcellularLocation>
</comment>
<dbReference type="GO" id="GO:0003723">
    <property type="term" value="F:RNA binding"/>
    <property type="evidence" value="ECO:0007669"/>
    <property type="project" value="UniProtKB-KW"/>
</dbReference>
<keyword evidence="4" id="KW-0747">Spliceosome</keyword>
<dbReference type="PROSITE" id="PS52002">
    <property type="entry name" value="SM"/>
    <property type="match status" value="1"/>
</dbReference>
<keyword evidence="5" id="KW-0694">RNA-binding</keyword>
<evidence type="ECO:0000256" key="2">
    <source>
        <dbReference type="ARBA" id="ARBA00006850"/>
    </source>
</evidence>
<dbReference type="SUPFAM" id="SSF50182">
    <property type="entry name" value="Sm-like ribonucleoproteins"/>
    <property type="match status" value="1"/>
</dbReference>
<feature type="domain" description="Sm" evidence="9">
    <location>
        <begin position="6"/>
        <end position="50"/>
    </location>
</feature>
<dbReference type="InterPro" id="IPR047575">
    <property type="entry name" value="Sm"/>
</dbReference>
<organism evidence="10 11">
    <name type="scientific">Puccinia striiformis</name>
    <dbReference type="NCBI Taxonomy" id="27350"/>
    <lineage>
        <taxon>Eukaryota</taxon>
        <taxon>Fungi</taxon>
        <taxon>Dikarya</taxon>
        <taxon>Basidiomycota</taxon>
        <taxon>Pucciniomycotina</taxon>
        <taxon>Pucciniomycetes</taxon>
        <taxon>Pucciniales</taxon>
        <taxon>Pucciniaceae</taxon>
        <taxon>Puccinia</taxon>
    </lineage>
</organism>
<keyword evidence="8" id="KW-0687">Ribonucleoprotein</keyword>
<evidence type="ECO:0000313" key="11">
    <source>
        <dbReference type="Proteomes" id="UP000238274"/>
    </source>
</evidence>
<evidence type="ECO:0000256" key="8">
    <source>
        <dbReference type="ARBA" id="ARBA00023274"/>
    </source>
</evidence>
<keyword evidence="6" id="KW-0508">mRNA splicing</keyword>
<reference evidence="10 11" key="1">
    <citation type="submission" date="2017-12" db="EMBL/GenBank/DDBJ databases">
        <title>Gene loss provides genomic basis for host adaptation in cereal stripe rust fungi.</title>
        <authorList>
            <person name="Xia C."/>
        </authorList>
    </citation>
    <scope>NUCLEOTIDE SEQUENCE [LARGE SCALE GENOMIC DNA]</scope>
    <source>
        <strain evidence="10 11">93TX-2</strain>
    </source>
</reference>
<dbReference type="EMBL" id="PKSM01000034">
    <property type="protein sequence ID" value="POW20385.1"/>
    <property type="molecule type" value="Genomic_DNA"/>
</dbReference>
<reference evidence="11" key="3">
    <citation type="journal article" date="2018" name="Mol. Plant Microbe Interact.">
        <title>Genome sequence resources for the wheat stripe rust pathogen (Puccinia striiformis f. sp. tritici) and the barley stripe rust pathogen (Puccinia striiformis f. sp. hordei).</title>
        <authorList>
            <person name="Xia C."/>
            <person name="Wang M."/>
            <person name="Yin C."/>
            <person name="Cornejo O.E."/>
            <person name="Hulbert S.H."/>
            <person name="Chen X."/>
        </authorList>
    </citation>
    <scope>NUCLEOTIDE SEQUENCE [LARGE SCALE GENOMIC DNA]</scope>
    <source>
        <strain evidence="11">93TX-2</strain>
    </source>
</reference>